<keyword evidence="10" id="KW-1185">Reference proteome</keyword>
<evidence type="ECO:0000313" key="9">
    <source>
        <dbReference type="EMBL" id="SET36662.1"/>
    </source>
</evidence>
<protein>
    <submittedName>
        <fullName evidence="9">Carbohydrate ABC transporter membrane protein 2, CUT1 family</fullName>
    </submittedName>
</protein>
<dbReference type="GO" id="GO:0055085">
    <property type="term" value="P:transmembrane transport"/>
    <property type="evidence" value="ECO:0007669"/>
    <property type="project" value="InterPro"/>
</dbReference>
<keyword evidence="6" id="KW-0472">Membrane</keyword>
<dbReference type="CDD" id="cd06261">
    <property type="entry name" value="TM_PBP2"/>
    <property type="match status" value="1"/>
</dbReference>
<evidence type="ECO:0000256" key="1">
    <source>
        <dbReference type="ARBA" id="ARBA00004651"/>
    </source>
</evidence>
<dbReference type="SUPFAM" id="SSF161098">
    <property type="entry name" value="MetI-like"/>
    <property type="match status" value="1"/>
</dbReference>
<dbReference type="Gene3D" id="1.10.3720.10">
    <property type="entry name" value="MetI-like"/>
    <property type="match status" value="1"/>
</dbReference>
<evidence type="ECO:0000259" key="8">
    <source>
        <dbReference type="PROSITE" id="PS50928"/>
    </source>
</evidence>
<comment type="subcellular location">
    <subcellularLocation>
        <location evidence="1 7">Cell membrane</location>
        <topology evidence="1 7">Multi-pass membrane protein</topology>
    </subcellularLocation>
</comment>
<name>A0A1I0DXA1_9FIRM</name>
<keyword evidence="2 7" id="KW-0813">Transport</keyword>
<dbReference type="InterPro" id="IPR035906">
    <property type="entry name" value="MetI-like_sf"/>
</dbReference>
<dbReference type="Pfam" id="PF00528">
    <property type="entry name" value="BPD_transp_1"/>
    <property type="match status" value="1"/>
</dbReference>
<dbReference type="EMBL" id="FOIM01000005">
    <property type="protein sequence ID" value="SET36662.1"/>
    <property type="molecule type" value="Genomic_DNA"/>
</dbReference>
<organism evidence="9 10">
    <name type="scientific">Enterocloster lavalensis</name>
    <dbReference type="NCBI Taxonomy" id="460384"/>
    <lineage>
        <taxon>Bacteria</taxon>
        <taxon>Bacillati</taxon>
        <taxon>Bacillota</taxon>
        <taxon>Clostridia</taxon>
        <taxon>Lachnospirales</taxon>
        <taxon>Lachnospiraceae</taxon>
        <taxon>Enterocloster</taxon>
    </lineage>
</organism>
<dbReference type="GO" id="GO:0005886">
    <property type="term" value="C:plasma membrane"/>
    <property type="evidence" value="ECO:0007669"/>
    <property type="project" value="UniProtKB-SubCell"/>
</dbReference>
<dbReference type="AlphaFoldDB" id="A0A1I0DXA1"/>
<evidence type="ECO:0000256" key="3">
    <source>
        <dbReference type="ARBA" id="ARBA00022475"/>
    </source>
</evidence>
<dbReference type="PANTHER" id="PTHR43744:SF13">
    <property type="entry name" value="SN-GLYCEROL-3-PHOSPHATE TRANSPORT INTEGRAL MEMBRANE PROTEIN ABC TRANSPORTER UGPE-RELATED"/>
    <property type="match status" value="1"/>
</dbReference>
<feature type="domain" description="ABC transmembrane type-1" evidence="8">
    <location>
        <begin position="73"/>
        <end position="263"/>
    </location>
</feature>
<sequence>MNNGAKNIVTRVIDLVMKCLLVVIMVFPFYWMVITAFKTQKESMIFPPTLIPSQITFESFSTVMEKIPFGLFFKNSLIIALSVVLLQFIVVVPAAYGFAKYNFRCKNLFFAFVLLGFMLPQQITFAPSYLMFNKVGLLNSYAPMIIPFIGNAFGIFLLRQYFLQIPQEIIEAARLDDASEWKIIVRIMIPMARTAISSIGLLSFISSWNSYFWPLVMTSNNTYRTLPIGVTLLTGSEGASQWPIVMAGNLMMVLPILVVYGFASGKIRKAFVYSGIK</sequence>
<keyword evidence="3" id="KW-1003">Cell membrane</keyword>
<proteinExistence type="inferred from homology"/>
<accession>A0A1I0DXA1</accession>
<dbReference type="GeneID" id="93276442"/>
<dbReference type="PANTHER" id="PTHR43744">
    <property type="entry name" value="ABC TRANSPORTER PERMEASE PROTEIN MG189-RELATED-RELATED"/>
    <property type="match status" value="1"/>
</dbReference>
<evidence type="ECO:0000256" key="2">
    <source>
        <dbReference type="ARBA" id="ARBA00022448"/>
    </source>
</evidence>
<keyword evidence="4" id="KW-0812">Transmembrane</keyword>
<evidence type="ECO:0000256" key="6">
    <source>
        <dbReference type="ARBA" id="ARBA00023136"/>
    </source>
</evidence>
<evidence type="ECO:0000256" key="4">
    <source>
        <dbReference type="ARBA" id="ARBA00022692"/>
    </source>
</evidence>
<comment type="similarity">
    <text evidence="7">Belongs to the binding-protein-dependent transport system permease family.</text>
</comment>
<keyword evidence="5" id="KW-1133">Transmembrane helix</keyword>
<evidence type="ECO:0000313" key="10">
    <source>
        <dbReference type="Proteomes" id="UP000198508"/>
    </source>
</evidence>
<evidence type="ECO:0000256" key="5">
    <source>
        <dbReference type="ARBA" id="ARBA00022989"/>
    </source>
</evidence>
<dbReference type="PROSITE" id="PS50928">
    <property type="entry name" value="ABC_TM1"/>
    <property type="match status" value="1"/>
</dbReference>
<dbReference type="RefSeq" id="WP_007710380.1">
    <property type="nucleotide sequence ID" value="NZ_CABJCG010000004.1"/>
</dbReference>
<gene>
    <name evidence="9" type="ORF">SAMN05216313_105100</name>
</gene>
<dbReference type="Proteomes" id="UP000198508">
    <property type="component" value="Unassembled WGS sequence"/>
</dbReference>
<evidence type="ECO:0000256" key="7">
    <source>
        <dbReference type="RuleBase" id="RU363032"/>
    </source>
</evidence>
<dbReference type="STRING" id="460384.SAMN05216313_105100"/>
<dbReference type="InterPro" id="IPR000515">
    <property type="entry name" value="MetI-like"/>
</dbReference>
<reference evidence="10" key="1">
    <citation type="submission" date="2016-10" db="EMBL/GenBank/DDBJ databases">
        <authorList>
            <person name="Varghese N."/>
            <person name="Submissions S."/>
        </authorList>
    </citation>
    <scope>NUCLEOTIDE SEQUENCE [LARGE SCALE GENOMIC DNA]</scope>
    <source>
        <strain evidence="10">NLAE-zl-G277</strain>
    </source>
</reference>